<evidence type="ECO:0000313" key="3">
    <source>
        <dbReference type="Proteomes" id="UP001159363"/>
    </source>
</evidence>
<keyword evidence="3" id="KW-1185">Reference proteome</keyword>
<evidence type="ECO:0000256" key="1">
    <source>
        <dbReference type="SAM" id="MobiDB-lite"/>
    </source>
</evidence>
<dbReference type="Proteomes" id="UP001159363">
    <property type="component" value="Chromosome 8"/>
</dbReference>
<sequence>MEQRRNARGRGTGDPREKPPTSGIIWHDSHLQNYVLKKGATVAERLARSSPTNANRFQSPTRSPDFRKWESCRTMPLVGGFSRGSPVSPTPSFRRRSIFTLIALIGPQDLAGPAYLQLFSAIQAEKLCGDKNDTVAYIRYITVTRSALNWLAVFPSCCLYLWEFQLKPYNFICGSEVSMERRRKTRRPTASSGTIPTCENPVTRAGIEPGSPWWEASRLTTQPPRPHVAKKQIAKVWRSQFILISKTTAK</sequence>
<proteinExistence type="predicted"/>
<protein>
    <submittedName>
        <fullName evidence="2">Uncharacterized protein</fullName>
    </submittedName>
</protein>
<organism evidence="2 3">
    <name type="scientific">Dryococelus australis</name>
    <dbReference type="NCBI Taxonomy" id="614101"/>
    <lineage>
        <taxon>Eukaryota</taxon>
        <taxon>Metazoa</taxon>
        <taxon>Ecdysozoa</taxon>
        <taxon>Arthropoda</taxon>
        <taxon>Hexapoda</taxon>
        <taxon>Insecta</taxon>
        <taxon>Pterygota</taxon>
        <taxon>Neoptera</taxon>
        <taxon>Polyneoptera</taxon>
        <taxon>Phasmatodea</taxon>
        <taxon>Verophasmatodea</taxon>
        <taxon>Anareolatae</taxon>
        <taxon>Phasmatidae</taxon>
        <taxon>Eurycanthinae</taxon>
        <taxon>Dryococelus</taxon>
    </lineage>
</organism>
<dbReference type="EMBL" id="JARBHB010000009">
    <property type="protein sequence ID" value="KAJ8875642.1"/>
    <property type="molecule type" value="Genomic_DNA"/>
</dbReference>
<feature type="compositionally biased region" description="Basic and acidic residues" evidence="1">
    <location>
        <begin position="1"/>
        <end position="19"/>
    </location>
</feature>
<feature type="region of interest" description="Disordered" evidence="1">
    <location>
        <begin position="1"/>
        <end position="24"/>
    </location>
</feature>
<name>A0ABQ9GUD2_9NEOP</name>
<reference evidence="2 3" key="1">
    <citation type="submission" date="2023-02" db="EMBL/GenBank/DDBJ databases">
        <title>LHISI_Scaffold_Assembly.</title>
        <authorList>
            <person name="Stuart O.P."/>
            <person name="Cleave R."/>
            <person name="Magrath M.J.L."/>
            <person name="Mikheyev A.S."/>
        </authorList>
    </citation>
    <scope>NUCLEOTIDE SEQUENCE [LARGE SCALE GENOMIC DNA]</scope>
    <source>
        <strain evidence="2">Daus_M_001</strain>
        <tissue evidence="2">Leg muscle</tissue>
    </source>
</reference>
<comment type="caution">
    <text evidence="2">The sequence shown here is derived from an EMBL/GenBank/DDBJ whole genome shotgun (WGS) entry which is preliminary data.</text>
</comment>
<evidence type="ECO:0000313" key="2">
    <source>
        <dbReference type="EMBL" id="KAJ8875642.1"/>
    </source>
</evidence>
<accession>A0ABQ9GUD2</accession>
<gene>
    <name evidence="2" type="ORF">PR048_023538</name>
</gene>